<sequence>MTEAILDEWTLKSRRECLVASITNIIQKTSSEKLKNWLAEWRMELTDPDRISMDRYNIYNRAFWGPIKKKKYANSELLKLCREADRQKMSRLIVSAYVYQAELQTLAGNQGATMESIMDHLNVPFEILKVNPDLHAAMNGADTVGCWAILETKFAQSTLENLGPGRIQRVTAQ</sequence>
<dbReference type="Proteomes" id="UP000052943">
    <property type="component" value="Unassembled WGS sequence"/>
</dbReference>
<reference evidence="1 2" key="1">
    <citation type="submission" date="2015-11" db="EMBL/GenBank/DDBJ databases">
        <title>Genomes and virulence difference between two physiological races of Phytophthora nicotianae.</title>
        <authorList>
            <person name="Liu H."/>
            <person name="Ma X."/>
            <person name="Yu H."/>
            <person name="Fang D."/>
            <person name="Li Y."/>
            <person name="Wang X."/>
            <person name="Wang W."/>
            <person name="Dong Y."/>
            <person name="Xiao B."/>
        </authorList>
    </citation>
    <scope>NUCLEOTIDE SEQUENCE [LARGE SCALE GENOMIC DNA]</scope>
    <source>
        <strain evidence="2">race 0</strain>
    </source>
</reference>
<name>A0A0W8E0J6_PHYNI</name>
<accession>A0A0W8E0J6</accession>
<protein>
    <submittedName>
        <fullName evidence="1">Uncharacterized protein</fullName>
    </submittedName>
</protein>
<evidence type="ECO:0000313" key="1">
    <source>
        <dbReference type="EMBL" id="KUG01827.1"/>
    </source>
</evidence>
<dbReference type="OrthoDB" id="142098at2759"/>
<comment type="caution">
    <text evidence="1">The sequence shown here is derived from an EMBL/GenBank/DDBJ whole genome shotgun (WGS) entry which is preliminary data.</text>
</comment>
<gene>
    <name evidence="1" type="ORF">AM587_10008667</name>
</gene>
<evidence type="ECO:0000313" key="2">
    <source>
        <dbReference type="Proteomes" id="UP000052943"/>
    </source>
</evidence>
<organism evidence="1 2">
    <name type="scientific">Phytophthora nicotianae</name>
    <name type="common">Potato buckeye rot agent</name>
    <name type="synonym">Phytophthora parasitica</name>
    <dbReference type="NCBI Taxonomy" id="4792"/>
    <lineage>
        <taxon>Eukaryota</taxon>
        <taxon>Sar</taxon>
        <taxon>Stramenopiles</taxon>
        <taxon>Oomycota</taxon>
        <taxon>Peronosporomycetes</taxon>
        <taxon>Peronosporales</taxon>
        <taxon>Peronosporaceae</taxon>
        <taxon>Phytophthora</taxon>
    </lineage>
</organism>
<dbReference type="AlphaFoldDB" id="A0A0W8E0J6"/>
<proteinExistence type="predicted"/>
<dbReference type="EMBL" id="LNFO01000192">
    <property type="protein sequence ID" value="KUG01827.1"/>
    <property type="molecule type" value="Genomic_DNA"/>
</dbReference>